<reference evidence="9 10" key="1">
    <citation type="submission" date="2015-07" db="EMBL/GenBank/DDBJ databases">
        <title>Genome analysis of myxobacterium Chondromyces crocatus Cm c5 reveals a high potential for natural compound synthesis and the genetic basis for the loss of fruiting body formation.</title>
        <authorList>
            <person name="Zaburannyi N."/>
            <person name="Bunk B."/>
            <person name="Maier J."/>
            <person name="Overmann J."/>
            <person name="Mueller R."/>
        </authorList>
    </citation>
    <scope>NUCLEOTIDE SEQUENCE [LARGE SCALE GENOMIC DNA]</scope>
    <source>
        <strain evidence="9 10">Cm c5</strain>
    </source>
</reference>
<feature type="domain" description="Response regulatory" evidence="8">
    <location>
        <begin position="544"/>
        <end position="660"/>
    </location>
</feature>
<dbReference type="InterPro" id="IPR003594">
    <property type="entry name" value="HATPase_dom"/>
</dbReference>
<dbReference type="SUPFAM" id="SSF55874">
    <property type="entry name" value="ATPase domain of HSP90 chaperone/DNA topoisomerase II/histidine kinase"/>
    <property type="match status" value="1"/>
</dbReference>
<dbReference type="Pfam" id="PF00072">
    <property type="entry name" value="Response_reg"/>
    <property type="match status" value="2"/>
</dbReference>
<dbReference type="GO" id="GO:0000155">
    <property type="term" value="F:phosphorelay sensor kinase activity"/>
    <property type="evidence" value="ECO:0007669"/>
    <property type="project" value="InterPro"/>
</dbReference>
<protein>
    <recommendedName>
        <fullName evidence="2">histidine kinase</fullName>
        <ecNumber evidence="2">2.7.13.3</ecNumber>
    </recommendedName>
</protein>
<dbReference type="SMART" id="SM00448">
    <property type="entry name" value="REC"/>
    <property type="match status" value="2"/>
</dbReference>
<dbReference type="PRINTS" id="PR00344">
    <property type="entry name" value="BCTRLSENSOR"/>
</dbReference>
<feature type="domain" description="Histidine kinase" evidence="7">
    <location>
        <begin position="184"/>
        <end position="402"/>
    </location>
</feature>
<evidence type="ECO:0000259" key="8">
    <source>
        <dbReference type="PROSITE" id="PS50110"/>
    </source>
</evidence>
<dbReference type="GO" id="GO:0009927">
    <property type="term" value="F:histidine phosphotransfer kinase activity"/>
    <property type="evidence" value="ECO:0007669"/>
    <property type="project" value="TreeGrafter"/>
</dbReference>
<evidence type="ECO:0000256" key="3">
    <source>
        <dbReference type="ARBA" id="ARBA00022553"/>
    </source>
</evidence>
<accession>A0A0K1E7R2</accession>
<feature type="modified residue" description="4-aspartylphosphate" evidence="6">
    <location>
        <position position="473"/>
    </location>
</feature>
<dbReference type="Gene3D" id="3.30.565.10">
    <property type="entry name" value="Histidine kinase-like ATPase, C-terminal domain"/>
    <property type="match status" value="1"/>
</dbReference>
<dbReference type="InterPro" id="IPR005467">
    <property type="entry name" value="His_kinase_dom"/>
</dbReference>
<dbReference type="InterPro" id="IPR001789">
    <property type="entry name" value="Sig_transdc_resp-reg_receiver"/>
</dbReference>
<dbReference type="SMART" id="SM00388">
    <property type="entry name" value="HisKA"/>
    <property type="match status" value="1"/>
</dbReference>
<dbReference type="KEGG" id="ccro:CMC5_010260"/>
<dbReference type="EMBL" id="CP012159">
    <property type="protein sequence ID" value="AKT36905.1"/>
    <property type="molecule type" value="Genomic_DNA"/>
</dbReference>
<keyword evidence="4 9" id="KW-0808">Transferase</keyword>
<gene>
    <name evidence="9" type="ORF">CMC5_010260</name>
</gene>
<dbReference type="AlphaFoldDB" id="A0A0K1E7R2"/>
<dbReference type="Gene3D" id="3.40.50.2300">
    <property type="match status" value="2"/>
</dbReference>
<organism evidence="9 10">
    <name type="scientific">Chondromyces crocatus</name>
    <dbReference type="NCBI Taxonomy" id="52"/>
    <lineage>
        <taxon>Bacteria</taxon>
        <taxon>Pseudomonadati</taxon>
        <taxon>Myxococcota</taxon>
        <taxon>Polyangia</taxon>
        <taxon>Polyangiales</taxon>
        <taxon>Polyangiaceae</taxon>
        <taxon>Chondromyces</taxon>
    </lineage>
</organism>
<evidence type="ECO:0000259" key="7">
    <source>
        <dbReference type="PROSITE" id="PS50109"/>
    </source>
</evidence>
<evidence type="ECO:0000256" key="2">
    <source>
        <dbReference type="ARBA" id="ARBA00012438"/>
    </source>
</evidence>
<dbReference type="PANTHER" id="PTHR43047:SF72">
    <property type="entry name" value="OSMOSENSING HISTIDINE PROTEIN KINASE SLN1"/>
    <property type="match status" value="1"/>
</dbReference>
<dbReference type="InterPro" id="IPR003661">
    <property type="entry name" value="HisK_dim/P_dom"/>
</dbReference>
<dbReference type="PROSITE" id="PS50110">
    <property type="entry name" value="RESPONSE_REGULATORY"/>
    <property type="match status" value="2"/>
</dbReference>
<dbReference type="InterPro" id="IPR036097">
    <property type="entry name" value="HisK_dim/P_sf"/>
</dbReference>
<dbReference type="Pfam" id="PF02518">
    <property type="entry name" value="HATPase_c"/>
    <property type="match status" value="1"/>
</dbReference>
<evidence type="ECO:0000256" key="5">
    <source>
        <dbReference type="ARBA" id="ARBA00022777"/>
    </source>
</evidence>
<evidence type="ECO:0000256" key="1">
    <source>
        <dbReference type="ARBA" id="ARBA00000085"/>
    </source>
</evidence>
<sequence>MTQAPREKRFASLSRELQLVCDLKGQVTFADPRASQLIGARPGMHFRAFAAPGSEEKIDALLNESCAQAVASWELALMVEGMPTTVAVRTLCEGDEIAIVASLVPQDYANALGQVAATMSELAGLYRETERQQRELLRRHEELLRLGRELDDSNRGMVALHAELDEKQDSLRRASEVKARMVANVSHEFRTPLNSILGLSRLLLDRTDGELNEEQDKQLRFIRRAAETLSELVNDLLDLSKMEAGKVGLRIARFDVATLFGALRGMLRPLAPDPVQLVIEGADEVPELDTDESKVGQVLRNFLSNALKFTERGEVRLRAQRGPNDTVIFSVADTGIGIAPEDQHHIFEEFVQIDSPLQRKVKGTGLGLALCLKVSETLGGSVSLESAVGKGSTFSLIIPRVHPEAQALNDMVARSEVLDPMRAPVLVVEDDRQTLFLYEKYLEGSGFQVVPARSIDDARRAMERLRPSAVVLDIMLEGETSWNFLAELKANEATRDIPALVVTVTSREEKARALGADEFCVKPFEKAWLLKRLKALARSGPVERVLVIDDDEVARYLVRRMLTGTPYVVIEAVNGEQGVEVARREQPQVIFLDFVLGDMTAFDVLDELKKDPRTRSIPVIVQTSKSLEESERQRLQTETTAILSKHSLSRELAIARIRDALTNAGIGPAAKASKEP</sequence>
<dbReference type="SUPFAM" id="SSF47384">
    <property type="entry name" value="Homodimeric domain of signal transducing histidine kinase"/>
    <property type="match status" value="1"/>
</dbReference>
<feature type="domain" description="Response regulatory" evidence="8">
    <location>
        <begin position="424"/>
        <end position="537"/>
    </location>
</feature>
<dbReference type="SMART" id="SM00387">
    <property type="entry name" value="HATPase_c"/>
    <property type="match status" value="1"/>
</dbReference>
<proteinExistence type="predicted"/>
<dbReference type="GO" id="GO:0005886">
    <property type="term" value="C:plasma membrane"/>
    <property type="evidence" value="ECO:0007669"/>
    <property type="project" value="TreeGrafter"/>
</dbReference>
<evidence type="ECO:0000256" key="4">
    <source>
        <dbReference type="ARBA" id="ARBA00022679"/>
    </source>
</evidence>
<dbReference type="SUPFAM" id="SSF52172">
    <property type="entry name" value="CheY-like"/>
    <property type="match status" value="2"/>
</dbReference>
<dbReference type="STRING" id="52.CMC5_010260"/>
<keyword evidence="3 6" id="KW-0597">Phosphoprotein</keyword>
<dbReference type="CDD" id="cd16922">
    <property type="entry name" value="HATPase_EvgS-ArcB-TorS-like"/>
    <property type="match status" value="1"/>
</dbReference>
<evidence type="ECO:0000256" key="6">
    <source>
        <dbReference type="PROSITE-ProRule" id="PRU00169"/>
    </source>
</evidence>
<dbReference type="Pfam" id="PF00512">
    <property type="entry name" value="HisKA"/>
    <property type="match status" value="1"/>
</dbReference>
<dbReference type="CDD" id="cd00156">
    <property type="entry name" value="REC"/>
    <property type="match status" value="1"/>
</dbReference>
<dbReference type="Proteomes" id="UP000067626">
    <property type="component" value="Chromosome"/>
</dbReference>
<keyword evidence="5 9" id="KW-0418">Kinase</keyword>
<evidence type="ECO:0000313" key="9">
    <source>
        <dbReference type="EMBL" id="AKT36905.1"/>
    </source>
</evidence>
<name>A0A0K1E7R2_CHOCO</name>
<dbReference type="RefSeq" id="WP_050435719.1">
    <property type="nucleotide sequence ID" value="NZ_CP012159.1"/>
</dbReference>
<feature type="modified residue" description="4-aspartylphosphate" evidence="6">
    <location>
        <position position="593"/>
    </location>
</feature>
<dbReference type="PATRIC" id="fig|52.7.peg.1100"/>
<comment type="catalytic activity">
    <reaction evidence="1">
        <text>ATP + protein L-histidine = ADP + protein N-phospho-L-histidine.</text>
        <dbReference type="EC" id="2.7.13.3"/>
    </reaction>
</comment>
<dbReference type="PROSITE" id="PS50109">
    <property type="entry name" value="HIS_KIN"/>
    <property type="match status" value="1"/>
</dbReference>
<dbReference type="Gene3D" id="1.10.287.130">
    <property type="match status" value="1"/>
</dbReference>
<keyword evidence="10" id="KW-1185">Reference proteome</keyword>
<evidence type="ECO:0000313" key="10">
    <source>
        <dbReference type="Proteomes" id="UP000067626"/>
    </source>
</evidence>
<dbReference type="PANTHER" id="PTHR43047">
    <property type="entry name" value="TWO-COMPONENT HISTIDINE PROTEIN KINASE"/>
    <property type="match status" value="1"/>
</dbReference>
<dbReference type="InterPro" id="IPR036890">
    <property type="entry name" value="HATPase_C_sf"/>
</dbReference>
<dbReference type="CDD" id="cd00082">
    <property type="entry name" value="HisKA"/>
    <property type="match status" value="1"/>
</dbReference>
<dbReference type="InterPro" id="IPR011006">
    <property type="entry name" value="CheY-like_superfamily"/>
</dbReference>
<dbReference type="InterPro" id="IPR004358">
    <property type="entry name" value="Sig_transdc_His_kin-like_C"/>
</dbReference>
<dbReference type="OrthoDB" id="9801651at2"/>
<dbReference type="EC" id="2.7.13.3" evidence="2"/>